<name>A0A2P2PGR8_RHIMU</name>
<organism evidence="1">
    <name type="scientific">Rhizophora mucronata</name>
    <name type="common">Asiatic mangrove</name>
    <dbReference type="NCBI Taxonomy" id="61149"/>
    <lineage>
        <taxon>Eukaryota</taxon>
        <taxon>Viridiplantae</taxon>
        <taxon>Streptophyta</taxon>
        <taxon>Embryophyta</taxon>
        <taxon>Tracheophyta</taxon>
        <taxon>Spermatophyta</taxon>
        <taxon>Magnoliopsida</taxon>
        <taxon>eudicotyledons</taxon>
        <taxon>Gunneridae</taxon>
        <taxon>Pentapetalae</taxon>
        <taxon>rosids</taxon>
        <taxon>fabids</taxon>
        <taxon>Malpighiales</taxon>
        <taxon>Rhizophoraceae</taxon>
        <taxon>Rhizophora</taxon>
    </lineage>
</organism>
<accession>A0A2P2PGR8</accession>
<dbReference type="EMBL" id="GGEC01073398">
    <property type="protein sequence ID" value="MBX53882.1"/>
    <property type="molecule type" value="Transcribed_RNA"/>
</dbReference>
<proteinExistence type="predicted"/>
<dbReference type="AlphaFoldDB" id="A0A2P2PGR8"/>
<evidence type="ECO:0000313" key="1">
    <source>
        <dbReference type="EMBL" id="MBX53882.1"/>
    </source>
</evidence>
<sequence>MNVCVGISVNACIISKYGIHSPSAHSPLSCSVSNTYMHTDKCAILYQFANANAD</sequence>
<protein>
    <submittedName>
        <fullName evidence="1">Uncharacterized protein</fullName>
    </submittedName>
</protein>
<reference evidence="1" key="1">
    <citation type="submission" date="2018-02" db="EMBL/GenBank/DDBJ databases">
        <title>Rhizophora mucronata_Transcriptome.</title>
        <authorList>
            <person name="Meera S.P."/>
            <person name="Sreeshan A."/>
            <person name="Augustine A."/>
        </authorList>
    </citation>
    <scope>NUCLEOTIDE SEQUENCE</scope>
    <source>
        <tissue evidence="1">Leaf</tissue>
    </source>
</reference>